<sequence>MGFGVRPSQVIGSSSRESVQSATASGPSRTEYRNLKLQVQLLQDQINFLVNRQGGQLPPGFPTEVADVNSPIRTRPSSMASHEPQENGQSNT</sequence>
<feature type="compositionally biased region" description="Polar residues" evidence="1">
    <location>
        <begin position="10"/>
        <end position="28"/>
    </location>
</feature>
<reference evidence="2 3" key="1">
    <citation type="journal article" date="2023" name="Plants (Basel)">
        <title>Bridging the Gap: Combining Genomics and Transcriptomics Approaches to Understand Stylosanthes scabra, an Orphan Legume from the Brazilian Caatinga.</title>
        <authorList>
            <person name="Ferreira-Neto J.R.C."/>
            <person name="da Silva M.D."/>
            <person name="Binneck E."/>
            <person name="de Melo N.F."/>
            <person name="da Silva R.H."/>
            <person name="de Melo A.L.T.M."/>
            <person name="Pandolfi V."/>
            <person name="Bustamante F.O."/>
            <person name="Brasileiro-Vidal A.C."/>
            <person name="Benko-Iseppon A.M."/>
        </authorList>
    </citation>
    <scope>NUCLEOTIDE SEQUENCE [LARGE SCALE GENOMIC DNA]</scope>
    <source>
        <tissue evidence="2">Leaves</tissue>
    </source>
</reference>
<evidence type="ECO:0000313" key="2">
    <source>
        <dbReference type="EMBL" id="MED6139757.1"/>
    </source>
</evidence>
<name>A0ABU6STK2_9FABA</name>
<keyword evidence="3" id="KW-1185">Reference proteome</keyword>
<feature type="region of interest" description="Disordered" evidence="1">
    <location>
        <begin position="53"/>
        <end position="92"/>
    </location>
</feature>
<proteinExistence type="predicted"/>
<evidence type="ECO:0000256" key="1">
    <source>
        <dbReference type="SAM" id="MobiDB-lite"/>
    </source>
</evidence>
<protein>
    <submittedName>
        <fullName evidence="2">Uncharacterized protein</fullName>
    </submittedName>
</protein>
<feature type="compositionally biased region" description="Polar residues" evidence="1">
    <location>
        <begin position="71"/>
        <end position="92"/>
    </location>
</feature>
<organism evidence="2 3">
    <name type="scientific">Stylosanthes scabra</name>
    <dbReference type="NCBI Taxonomy" id="79078"/>
    <lineage>
        <taxon>Eukaryota</taxon>
        <taxon>Viridiplantae</taxon>
        <taxon>Streptophyta</taxon>
        <taxon>Embryophyta</taxon>
        <taxon>Tracheophyta</taxon>
        <taxon>Spermatophyta</taxon>
        <taxon>Magnoliopsida</taxon>
        <taxon>eudicotyledons</taxon>
        <taxon>Gunneridae</taxon>
        <taxon>Pentapetalae</taxon>
        <taxon>rosids</taxon>
        <taxon>fabids</taxon>
        <taxon>Fabales</taxon>
        <taxon>Fabaceae</taxon>
        <taxon>Papilionoideae</taxon>
        <taxon>50 kb inversion clade</taxon>
        <taxon>dalbergioids sensu lato</taxon>
        <taxon>Dalbergieae</taxon>
        <taxon>Pterocarpus clade</taxon>
        <taxon>Stylosanthes</taxon>
    </lineage>
</organism>
<feature type="region of interest" description="Disordered" evidence="1">
    <location>
        <begin position="1"/>
        <end position="32"/>
    </location>
</feature>
<evidence type="ECO:0000313" key="3">
    <source>
        <dbReference type="Proteomes" id="UP001341840"/>
    </source>
</evidence>
<comment type="caution">
    <text evidence="2">The sequence shown here is derived from an EMBL/GenBank/DDBJ whole genome shotgun (WGS) entry which is preliminary data.</text>
</comment>
<dbReference type="EMBL" id="JASCZI010061925">
    <property type="protein sequence ID" value="MED6139757.1"/>
    <property type="molecule type" value="Genomic_DNA"/>
</dbReference>
<gene>
    <name evidence="2" type="ORF">PIB30_086943</name>
</gene>
<dbReference type="Proteomes" id="UP001341840">
    <property type="component" value="Unassembled WGS sequence"/>
</dbReference>
<accession>A0ABU6STK2</accession>